<accession>A0A7G9T5D6</accession>
<gene>
    <name evidence="2" type="ORF">H9L19_08105</name>
</gene>
<evidence type="ECO:0000313" key="3">
    <source>
        <dbReference type="Proteomes" id="UP000515800"/>
    </source>
</evidence>
<dbReference type="RefSeq" id="WP_187529145.1">
    <property type="nucleotide sequence ID" value="NZ_CP060724.1"/>
</dbReference>
<keyword evidence="3" id="KW-1185">Reference proteome</keyword>
<dbReference type="KEGG" id="wdi:H9L19_08105"/>
<evidence type="ECO:0000313" key="2">
    <source>
        <dbReference type="EMBL" id="QNN75311.1"/>
    </source>
</evidence>
<proteinExistence type="predicted"/>
<reference evidence="2 3" key="1">
    <citation type="submission" date="2020-08" db="EMBL/GenBank/DDBJ databases">
        <title>Genome sequence of Weissella diestrammenae KACC 16890T.</title>
        <authorList>
            <person name="Hyun D.-W."/>
            <person name="Bae J.-W."/>
        </authorList>
    </citation>
    <scope>NUCLEOTIDE SEQUENCE [LARGE SCALE GENOMIC DNA]</scope>
    <source>
        <strain evidence="2 3">KACC 16890</strain>
    </source>
</reference>
<dbReference type="EMBL" id="CP060724">
    <property type="protein sequence ID" value="QNN75311.1"/>
    <property type="molecule type" value="Genomic_DNA"/>
</dbReference>
<evidence type="ECO:0000256" key="1">
    <source>
        <dbReference type="SAM" id="Coils"/>
    </source>
</evidence>
<feature type="coiled-coil region" evidence="1">
    <location>
        <begin position="22"/>
        <end position="49"/>
    </location>
</feature>
<organism evidence="2 3">
    <name type="scientific">Weissella diestrammenae</name>
    <dbReference type="NCBI Taxonomy" id="1162633"/>
    <lineage>
        <taxon>Bacteria</taxon>
        <taxon>Bacillati</taxon>
        <taxon>Bacillota</taxon>
        <taxon>Bacilli</taxon>
        <taxon>Lactobacillales</taxon>
        <taxon>Lactobacillaceae</taxon>
        <taxon>Weissella</taxon>
    </lineage>
</organism>
<dbReference type="Proteomes" id="UP000515800">
    <property type="component" value="Chromosome"/>
</dbReference>
<sequence length="73" mass="8410">MSNLSPIPVGTEKTLLNQAKSLKYLRIEKRRLENALDLLSNALLHLKNDDLTNEPLVKYIDQMLDEVNQIMEC</sequence>
<keyword evidence="1" id="KW-0175">Coiled coil</keyword>
<dbReference type="AlphaFoldDB" id="A0A7G9T5D6"/>
<protein>
    <submittedName>
        <fullName evidence="2">Uncharacterized protein</fullName>
    </submittedName>
</protein>
<name>A0A7G9T5D6_9LACO</name>